<dbReference type="Proteomes" id="UP001254848">
    <property type="component" value="Unassembled WGS sequence"/>
</dbReference>
<dbReference type="Gene3D" id="3.90.1150.140">
    <property type="match status" value="1"/>
</dbReference>
<evidence type="ECO:0000313" key="4">
    <source>
        <dbReference type="EMBL" id="MDT8901714.1"/>
    </source>
</evidence>
<dbReference type="InterPro" id="IPR008302">
    <property type="entry name" value="NamZ"/>
</dbReference>
<feature type="chain" id="PRO_5045725295" evidence="1">
    <location>
        <begin position="32"/>
        <end position="420"/>
    </location>
</feature>
<dbReference type="Pfam" id="PF07075">
    <property type="entry name" value="NamZ_N"/>
    <property type="match status" value="1"/>
</dbReference>
<dbReference type="PANTHER" id="PTHR42915:SF1">
    <property type="entry name" value="PEPTIDOGLYCAN BETA-N-ACETYLMURAMIDASE NAMZ"/>
    <property type="match status" value="1"/>
</dbReference>
<dbReference type="PANTHER" id="PTHR42915">
    <property type="entry name" value="HYPOTHETICAL 460 KDA PROTEIN IN FEUA-SIGW INTERGENIC REGION [PRECURSOR]"/>
    <property type="match status" value="1"/>
</dbReference>
<dbReference type="EMBL" id="JAUOZS010000001">
    <property type="protein sequence ID" value="MDT8901714.1"/>
    <property type="molecule type" value="Genomic_DNA"/>
</dbReference>
<gene>
    <name evidence="4" type="ORF">Q4T40_10705</name>
</gene>
<dbReference type="PIRSF" id="PIRSF016719">
    <property type="entry name" value="UCP016719"/>
    <property type="match status" value="1"/>
</dbReference>
<feature type="signal peptide" evidence="1">
    <location>
        <begin position="1"/>
        <end position="31"/>
    </location>
</feature>
<feature type="domain" description="Peptidoglycan beta-N-acetylmuramidase NamZ C-terminal" evidence="3">
    <location>
        <begin position="266"/>
        <end position="419"/>
    </location>
</feature>
<keyword evidence="5" id="KW-1185">Reference proteome</keyword>
<evidence type="ECO:0000259" key="2">
    <source>
        <dbReference type="Pfam" id="PF07075"/>
    </source>
</evidence>
<keyword evidence="1" id="KW-0732">Signal</keyword>
<dbReference type="InterPro" id="IPR048503">
    <property type="entry name" value="NamZ_C"/>
</dbReference>
<dbReference type="Gene3D" id="3.40.50.12170">
    <property type="entry name" value="Uncharacterised protein PF07075, DUF1343"/>
    <property type="match status" value="1"/>
</dbReference>
<name>A0ABU3NY26_9FIRM</name>
<reference evidence="4 5" key="1">
    <citation type="submission" date="2023-07" db="EMBL/GenBank/DDBJ databases">
        <title>The novel representative of Negativicutes class, Anaeroselena agilis gen. nov. sp. nov.</title>
        <authorList>
            <person name="Prokofeva M.I."/>
            <person name="Elcheninov A.G."/>
            <person name="Klyukina A."/>
            <person name="Kublanov I.V."/>
            <person name="Frolov E.N."/>
            <person name="Podosokorskaya O.A."/>
        </authorList>
    </citation>
    <scope>NUCLEOTIDE SEQUENCE [LARGE SCALE GENOMIC DNA]</scope>
    <source>
        <strain evidence="4 5">4137-cl</strain>
    </source>
</reference>
<comment type="caution">
    <text evidence="4">The sequence shown here is derived from an EMBL/GenBank/DDBJ whole genome shotgun (WGS) entry which is preliminary data.</text>
</comment>
<dbReference type="PROSITE" id="PS51257">
    <property type="entry name" value="PROKAR_LIPOPROTEIN"/>
    <property type="match status" value="1"/>
</dbReference>
<dbReference type="InterPro" id="IPR048502">
    <property type="entry name" value="NamZ_N"/>
</dbReference>
<proteinExistence type="predicted"/>
<accession>A0ABU3NY26</accession>
<dbReference type="RefSeq" id="WP_413780218.1">
    <property type="nucleotide sequence ID" value="NZ_JAUOZS010000001.1"/>
</dbReference>
<protein>
    <submittedName>
        <fullName evidence="4">DUF1343 domain-containing protein</fullName>
    </submittedName>
</protein>
<evidence type="ECO:0000313" key="5">
    <source>
        <dbReference type="Proteomes" id="UP001254848"/>
    </source>
</evidence>
<dbReference type="Pfam" id="PF20732">
    <property type="entry name" value="NamZ_C"/>
    <property type="match status" value="1"/>
</dbReference>
<organism evidence="4 5">
    <name type="scientific">Anaeroselena agilis</name>
    <dbReference type="NCBI Taxonomy" id="3063788"/>
    <lineage>
        <taxon>Bacteria</taxon>
        <taxon>Bacillati</taxon>
        <taxon>Bacillota</taxon>
        <taxon>Negativicutes</taxon>
        <taxon>Acetonemataceae</taxon>
        <taxon>Anaeroselena</taxon>
    </lineage>
</organism>
<feature type="domain" description="Peptidoglycan beta-N-acetylmuramidase NamZ N-terminal" evidence="2">
    <location>
        <begin position="64"/>
        <end position="262"/>
    </location>
</feature>
<evidence type="ECO:0000259" key="3">
    <source>
        <dbReference type="Pfam" id="PF20732"/>
    </source>
</evidence>
<evidence type="ECO:0000256" key="1">
    <source>
        <dbReference type="SAM" id="SignalP"/>
    </source>
</evidence>
<sequence length="420" mass="45654">MRQSRSLIAKLTVVLAALLLMPLFGSGCASAPPAPAPVRESREPVRLGIDNIDKHLDLFKGKRVGLVTNATGINSSFESSIDVLKAKVNLVALYAPEHGIRGAVKAGDHVGYATDVKTGLPIYSLYGATKKPTPEMLAGIDVLAFDIQDIGARPYTYIYTMAYAMQAAAENGKTFVVLDRPNPVGGMVEGGLVKPGFESFIGMYPIPLRHGMTVGELARYFNKEFAIGCDLAVVPLTGWTRDMHWDDTGLPWVMTSPNIPTPDAALVYSGTGIFGGTNVSEGVGTTRPFELIGATWLNAEELADKMNAKNLPGAYFRPAYFSPRFGGNAGKTLGGVQIHITDRHAYQAVRTGITLLYTIQEISGGNFAYDFNPRGIPYIDLTTGDNGLRLGRYTLEELLAEWDKEAQQFKEKAKPYYLYQ</sequence>